<organism evidence="1 2">
    <name type="scientific">Pseudoramibacter alactolyticus ATCC 23263</name>
    <dbReference type="NCBI Taxonomy" id="887929"/>
    <lineage>
        <taxon>Bacteria</taxon>
        <taxon>Bacillati</taxon>
        <taxon>Bacillota</taxon>
        <taxon>Clostridia</taxon>
        <taxon>Eubacteriales</taxon>
        <taxon>Eubacteriaceae</taxon>
        <taxon>Pseudoramibacter</taxon>
    </lineage>
</organism>
<evidence type="ECO:0000313" key="1">
    <source>
        <dbReference type="EMBL" id="EFV02835.1"/>
    </source>
</evidence>
<comment type="caution">
    <text evidence="1">The sequence shown here is derived from an EMBL/GenBank/DDBJ whole genome shotgun (WGS) entry which is preliminary data.</text>
</comment>
<accession>E6MDN5</accession>
<dbReference type="AlphaFoldDB" id="E6MDN5"/>
<reference evidence="1 2" key="1">
    <citation type="submission" date="2010-12" db="EMBL/GenBank/DDBJ databases">
        <authorList>
            <person name="Muzny D."/>
            <person name="Qin X."/>
            <person name="Deng J."/>
            <person name="Jiang H."/>
            <person name="Liu Y."/>
            <person name="Qu J."/>
            <person name="Song X.-Z."/>
            <person name="Zhang L."/>
            <person name="Thornton R."/>
            <person name="Coyle M."/>
            <person name="Francisco L."/>
            <person name="Jackson L."/>
            <person name="Javaid M."/>
            <person name="Korchina V."/>
            <person name="Kovar C."/>
            <person name="Mata R."/>
            <person name="Mathew T."/>
            <person name="Ngo R."/>
            <person name="Nguyen L."/>
            <person name="Nguyen N."/>
            <person name="Okwuonu G."/>
            <person name="Ongeri F."/>
            <person name="Pham C."/>
            <person name="Simmons D."/>
            <person name="Wilczek-Boney K."/>
            <person name="Hale W."/>
            <person name="Jakkamsetti A."/>
            <person name="Pham P."/>
            <person name="Ruth R."/>
            <person name="San Lucas F."/>
            <person name="Warren J."/>
            <person name="Zhang J."/>
            <person name="Zhao Z."/>
            <person name="Zhou C."/>
            <person name="Zhu D."/>
            <person name="Lee S."/>
            <person name="Bess C."/>
            <person name="Blankenburg K."/>
            <person name="Forbes L."/>
            <person name="Fu Q."/>
            <person name="Gubbala S."/>
            <person name="Hirani K."/>
            <person name="Jayaseelan J.C."/>
            <person name="Lara F."/>
            <person name="Munidasa M."/>
            <person name="Palculict T."/>
            <person name="Patil S."/>
            <person name="Pu L.-L."/>
            <person name="Saada N."/>
            <person name="Tang L."/>
            <person name="Weissenberger G."/>
            <person name="Zhu Y."/>
            <person name="Hemphill L."/>
            <person name="Shang Y."/>
            <person name="Youmans B."/>
            <person name="Ayvaz T."/>
            <person name="Ross M."/>
            <person name="Santibanez J."/>
            <person name="Aqrawi P."/>
            <person name="Gross S."/>
            <person name="Joshi V."/>
            <person name="Fowler G."/>
            <person name="Nazareth L."/>
            <person name="Reid J."/>
            <person name="Worley K."/>
            <person name="Petrosino J."/>
            <person name="Highlander S."/>
            <person name="Gibbs R."/>
        </authorList>
    </citation>
    <scope>NUCLEOTIDE SEQUENCE [LARGE SCALE GENOMIC DNA]</scope>
    <source>
        <strain evidence="1 2">ATCC 23263</strain>
    </source>
</reference>
<evidence type="ECO:0000313" key="2">
    <source>
        <dbReference type="Proteomes" id="UP000004754"/>
    </source>
</evidence>
<sequence>MDLQAFLAQMNSGKRVAAGSPARLAMHRLAREALIIAARMNAGYRTPEALAADFAELTTQPVRPEAVPDEIGE</sequence>
<dbReference type="EMBL" id="AEQN01000004">
    <property type="protein sequence ID" value="EFV02835.1"/>
    <property type="molecule type" value="Genomic_DNA"/>
</dbReference>
<dbReference type="HOGENOM" id="CLU_2701946_0_0_9"/>
<gene>
    <name evidence="1" type="ORF">HMP0721_0117</name>
</gene>
<dbReference type="eggNOG" id="COG0110">
    <property type="taxonomic scope" value="Bacteria"/>
</dbReference>
<keyword evidence="2" id="KW-1185">Reference proteome</keyword>
<proteinExistence type="predicted"/>
<dbReference type="Proteomes" id="UP000004754">
    <property type="component" value="Unassembled WGS sequence"/>
</dbReference>
<dbReference type="RefSeq" id="WP_006597535.1">
    <property type="nucleotide sequence ID" value="NZ_GL622359.1"/>
</dbReference>
<dbReference type="STRING" id="887929.HMP0721_0117"/>
<name>E6MDN5_9FIRM</name>
<protein>
    <submittedName>
        <fullName evidence="1">Uncharacterized protein</fullName>
    </submittedName>
</protein>